<dbReference type="GO" id="GO:0015562">
    <property type="term" value="F:efflux transmembrane transporter activity"/>
    <property type="evidence" value="ECO:0007669"/>
    <property type="project" value="TreeGrafter"/>
</dbReference>
<feature type="domain" description="YknX-like C-terminal permuted SH3-like" evidence="5">
    <location>
        <begin position="297"/>
        <end position="366"/>
    </location>
</feature>
<dbReference type="InterPro" id="IPR006143">
    <property type="entry name" value="RND_pump_MFP"/>
</dbReference>
<evidence type="ECO:0000313" key="7">
    <source>
        <dbReference type="Proteomes" id="UP000515598"/>
    </source>
</evidence>
<evidence type="ECO:0000259" key="5">
    <source>
        <dbReference type="Pfam" id="PF25989"/>
    </source>
</evidence>
<name>A0AAX1ICV3_STEMA</name>
<dbReference type="InterPro" id="IPR058637">
    <property type="entry name" value="YknX-like_C"/>
</dbReference>
<evidence type="ECO:0000259" key="4">
    <source>
        <dbReference type="Pfam" id="PF25954"/>
    </source>
</evidence>
<dbReference type="SUPFAM" id="SSF111369">
    <property type="entry name" value="HlyD-like secretion proteins"/>
    <property type="match status" value="1"/>
</dbReference>
<organism evidence="6 7">
    <name type="scientific">Stenotrophomonas maltophilia</name>
    <name type="common">Pseudomonas maltophilia</name>
    <name type="synonym">Xanthomonas maltophilia</name>
    <dbReference type="NCBI Taxonomy" id="40324"/>
    <lineage>
        <taxon>Bacteria</taxon>
        <taxon>Pseudomonadati</taxon>
        <taxon>Pseudomonadota</taxon>
        <taxon>Gammaproteobacteria</taxon>
        <taxon>Lysobacterales</taxon>
        <taxon>Lysobacteraceae</taxon>
        <taxon>Stenotrophomonas</taxon>
        <taxon>Stenotrophomonas maltophilia group</taxon>
    </lineage>
</organism>
<evidence type="ECO:0000259" key="3">
    <source>
        <dbReference type="Pfam" id="PF25917"/>
    </source>
</evidence>
<dbReference type="AlphaFoldDB" id="A0AAX1ICV3"/>
<dbReference type="NCBIfam" id="TIGR01730">
    <property type="entry name" value="RND_mfp"/>
    <property type="match status" value="1"/>
</dbReference>
<dbReference type="InterPro" id="IPR058625">
    <property type="entry name" value="MdtA-like_BSH"/>
</dbReference>
<proteinExistence type="inferred from homology"/>
<evidence type="ECO:0000313" key="6">
    <source>
        <dbReference type="EMBL" id="QNG76944.1"/>
    </source>
</evidence>
<accession>A0AAX1ICV3</accession>
<dbReference type="Pfam" id="PF25917">
    <property type="entry name" value="BSH_RND"/>
    <property type="match status" value="1"/>
</dbReference>
<feature type="domain" description="CusB-like beta-barrel" evidence="4">
    <location>
        <begin position="224"/>
        <end position="290"/>
    </location>
</feature>
<dbReference type="InterPro" id="IPR058792">
    <property type="entry name" value="Beta-barrel_RND_2"/>
</dbReference>
<dbReference type="GO" id="GO:1990281">
    <property type="term" value="C:efflux pump complex"/>
    <property type="evidence" value="ECO:0007669"/>
    <property type="project" value="TreeGrafter"/>
</dbReference>
<evidence type="ECO:0000256" key="2">
    <source>
        <dbReference type="SAM" id="MobiDB-lite"/>
    </source>
</evidence>
<dbReference type="Gene3D" id="2.40.50.100">
    <property type="match status" value="1"/>
</dbReference>
<feature type="compositionally biased region" description="Polar residues" evidence="2">
    <location>
        <begin position="384"/>
        <end position="395"/>
    </location>
</feature>
<dbReference type="Gene3D" id="2.40.30.170">
    <property type="match status" value="1"/>
</dbReference>
<dbReference type="Pfam" id="PF25989">
    <property type="entry name" value="YknX_C"/>
    <property type="match status" value="1"/>
</dbReference>
<dbReference type="Gene3D" id="2.40.420.20">
    <property type="match status" value="1"/>
</dbReference>
<dbReference type="PANTHER" id="PTHR30469:SF15">
    <property type="entry name" value="HLYD FAMILY OF SECRETION PROTEINS"/>
    <property type="match status" value="1"/>
</dbReference>
<sequence>MKVPDKLLLPAMGVTLVAAVAAIVLAWEVPDATAQEAKTPVAGQASLTVVVASLQPTTLPQRVSANGNIMAWQEASIGTEANGLRLTDVKVNVGDKVRRGQPLANFDADTVEAELAQTRAAVAEADVALAEAAANAERARVLQESGALSAQQIHQYLSAERTARARLDAARAVEKTQRLRLAKTRITAPDDGVISARVATVGAVLPAGQELFRLIRGGRLEWRAEVAATDLARLKPGQKVRITPTGGEAIEGRLRMLAPVIDIQTRNALVYVDLPASDTARAGMFARGEFEIGASEAMTLPQGAVQLREGFSYVMRVGPDSRVIQTKVTPGRRSGDRVEIIGGIDKEDRVVVSGAAFLSDGDLVRVADGPTKAAPPAASPSTSQRLTLTSSGNAR</sequence>
<evidence type="ECO:0000256" key="1">
    <source>
        <dbReference type="ARBA" id="ARBA00009477"/>
    </source>
</evidence>
<feature type="compositionally biased region" description="Low complexity" evidence="2">
    <location>
        <begin position="370"/>
        <end position="383"/>
    </location>
</feature>
<dbReference type="PANTHER" id="PTHR30469">
    <property type="entry name" value="MULTIDRUG RESISTANCE PROTEIN MDTA"/>
    <property type="match status" value="1"/>
</dbReference>
<dbReference type="Proteomes" id="UP000515598">
    <property type="component" value="Chromosome"/>
</dbReference>
<reference evidence="6 7" key="1">
    <citation type="submission" date="2020-08" db="EMBL/GenBank/DDBJ databases">
        <title>Phenotypic and transcriptomic analysis of seven clinical Stenotrophomonas maltophilia isolates identify a small set of shared and commonly regulated genes involved in biofilm lifestyle.</title>
        <authorList>
            <person name="Alio I."/>
            <person name="Gudzuhn M."/>
            <person name="Streit W."/>
        </authorList>
    </citation>
    <scope>NUCLEOTIDE SEQUENCE [LARGE SCALE GENOMIC DNA]</scope>
    <source>
        <strain evidence="6 7">UHH_SKK55</strain>
    </source>
</reference>
<protein>
    <submittedName>
        <fullName evidence="6">Macrolide export protein MacA</fullName>
    </submittedName>
</protein>
<feature type="domain" description="Multidrug resistance protein MdtA-like barrel-sandwich hybrid" evidence="3">
    <location>
        <begin position="75"/>
        <end position="212"/>
    </location>
</feature>
<feature type="region of interest" description="Disordered" evidence="2">
    <location>
        <begin position="368"/>
        <end position="395"/>
    </location>
</feature>
<dbReference type="Gene3D" id="1.10.287.470">
    <property type="entry name" value="Helix hairpin bin"/>
    <property type="match status" value="1"/>
</dbReference>
<dbReference type="EMBL" id="CP060025">
    <property type="protein sequence ID" value="QNG76944.1"/>
    <property type="molecule type" value="Genomic_DNA"/>
</dbReference>
<comment type="similarity">
    <text evidence="1">Belongs to the membrane fusion protein (MFP) (TC 8.A.1) family.</text>
</comment>
<dbReference type="RefSeq" id="WP_221892513.1">
    <property type="nucleotide sequence ID" value="NZ_CP040433.1"/>
</dbReference>
<gene>
    <name evidence="6" type="primary">macA</name>
    <name evidence="6" type="ORF">GPNADHDJ_01127</name>
</gene>
<dbReference type="Pfam" id="PF25954">
    <property type="entry name" value="Beta-barrel_RND_2"/>
    <property type="match status" value="1"/>
</dbReference>